<dbReference type="Proteomes" id="UP000597341">
    <property type="component" value="Unassembled WGS sequence"/>
</dbReference>
<evidence type="ECO:0000256" key="1">
    <source>
        <dbReference type="SAM" id="MobiDB-lite"/>
    </source>
</evidence>
<dbReference type="InterPro" id="IPR003870">
    <property type="entry name" value="DUF222"/>
</dbReference>
<evidence type="ECO:0000313" key="3">
    <source>
        <dbReference type="EMBL" id="GHE16049.1"/>
    </source>
</evidence>
<sequence>MIEVLAGPGAGEADALTAAGLLASIKASRETENAEAARQLVLAAQWADLHPPESIHSAATFAVPGCEHEEPIAGEGAPLVAEFCVAELGTVLGISSTAAKKLIGHALELRHRLPRLWDQVHAGAVPAWRARSVAETTIHTSPPLTREAAGFVDAQVAAVAGRIGPAQLDRLVAETIKRYDLATADPTQDPEDGYLHVDPRHVTVHDDDVHFAGTMRIEAEVDLADALDLDRAVAHGAETLKALGSTLSLDARRAKALGNLARTQTALDLHASGATGPADIDGLPPAREVVIHAHFDATLSGDTTIFGPTGRMENGQRLVLLEQIRAWCGDTRTRVTVKPVIDLNTQLTGQTRKVPDRIREQIILRDRTCVFPNCGRPARGCDIDHVVPWDEHAEAEGRPQPGPTTTSNLAALCRFHHRLKTHSPWRYETTAPGVFEWRSPYGYRYRRDHTGTTELDPPDIPPGIPRPRRQ</sequence>
<evidence type="ECO:0000313" key="4">
    <source>
        <dbReference type="Proteomes" id="UP000597341"/>
    </source>
</evidence>
<keyword evidence="3" id="KW-0540">Nuclease</keyword>
<dbReference type="GO" id="GO:0004519">
    <property type="term" value="F:endonuclease activity"/>
    <property type="evidence" value="ECO:0007669"/>
    <property type="project" value="UniProtKB-KW"/>
</dbReference>
<dbReference type="EMBL" id="BNAD01000001">
    <property type="protein sequence ID" value="GHE16049.1"/>
    <property type="molecule type" value="Genomic_DNA"/>
</dbReference>
<keyword evidence="3" id="KW-0255">Endonuclease</keyword>
<proteinExistence type="predicted"/>
<accession>A0ABQ3HEW5</accession>
<evidence type="ECO:0000259" key="2">
    <source>
        <dbReference type="SMART" id="SM00507"/>
    </source>
</evidence>
<comment type="caution">
    <text evidence="3">The sequence shown here is derived from an EMBL/GenBank/DDBJ whole genome shotgun (WGS) entry which is preliminary data.</text>
</comment>
<name>A0ABQ3HEW5_9ACTN</name>
<dbReference type="SMART" id="SM00507">
    <property type="entry name" value="HNHc"/>
    <property type="match status" value="1"/>
</dbReference>
<gene>
    <name evidence="3" type="ORF">GCM10011376_07170</name>
</gene>
<reference evidence="4" key="1">
    <citation type="journal article" date="2019" name="Int. J. Syst. Evol. Microbiol.">
        <title>The Global Catalogue of Microorganisms (GCM) 10K type strain sequencing project: providing services to taxonomists for standard genome sequencing and annotation.</title>
        <authorList>
            <consortium name="The Broad Institute Genomics Platform"/>
            <consortium name="The Broad Institute Genome Sequencing Center for Infectious Disease"/>
            <person name="Wu L."/>
            <person name="Ma J."/>
        </authorList>
    </citation>
    <scope>NUCLEOTIDE SEQUENCE [LARGE SCALE GENOMIC DNA]</scope>
    <source>
        <strain evidence="4">CGMCC 1.12791</strain>
    </source>
</reference>
<keyword evidence="4" id="KW-1185">Reference proteome</keyword>
<feature type="compositionally biased region" description="Pro residues" evidence="1">
    <location>
        <begin position="458"/>
        <end position="470"/>
    </location>
</feature>
<dbReference type="InterPro" id="IPR003615">
    <property type="entry name" value="HNH_nuc"/>
</dbReference>
<keyword evidence="3" id="KW-0378">Hydrolase</keyword>
<organism evidence="3 4">
    <name type="scientific">Nocardioides flavus</name>
    <name type="common">ex Wang et al. 2016</name>
    <dbReference type="NCBI Taxonomy" id="2058780"/>
    <lineage>
        <taxon>Bacteria</taxon>
        <taxon>Bacillati</taxon>
        <taxon>Actinomycetota</taxon>
        <taxon>Actinomycetes</taxon>
        <taxon>Propionibacteriales</taxon>
        <taxon>Nocardioidaceae</taxon>
        <taxon>Nocardioides</taxon>
    </lineage>
</organism>
<dbReference type="RefSeq" id="WP_191277950.1">
    <property type="nucleotide sequence ID" value="NZ_BNAD01000001.1"/>
</dbReference>
<feature type="domain" description="HNH nuclease" evidence="2">
    <location>
        <begin position="357"/>
        <end position="418"/>
    </location>
</feature>
<dbReference type="Pfam" id="PF02720">
    <property type="entry name" value="DUF222"/>
    <property type="match status" value="1"/>
</dbReference>
<protein>
    <submittedName>
        <fullName evidence="3">HNH endonuclease</fullName>
    </submittedName>
</protein>
<feature type="region of interest" description="Disordered" evidence="1">
    <location>
        <begin position="448"/>
        <end position="470"/>
    </location>
</feature>
<dbReference type="Gene3D" id="1.10.30.50">
    <property type="match status" value="1"/>
</dbReference>
<dbReference type="CDD" id="cd00085">
    <property type="entry name" value="HNHc"/>
    <property type="match status" value="1"/>
</dbReference>